<dbReference type="Gene3D" id="1.10.10.1600">
    <property type="entry name" value="Bacterial DNA polymerase III alpha subunit, thumb domain"/>
    <property type="match status" value="1"/>
</dbReference>
<dbReference type="NCBIfam" id="NF005298">
    <property type="entry name" value="PRK06826.1"/>
    <property type="match status" value="1"/>
</dbReference>
<dbReference type="InterPro" id="IPR003141">
    <property type="entry name" value="Pol/His_phosphatase_N"/>
</dbReference>
<dbReference type="InterPro" id="IPR041931">
    <property type="entry name" value="DNA_pol3_alpha_thumb_dom"/>
</dbReference>
<dbReference type="EMBL" id="CP003155">
    <property type="protein sequence ID" value="AEV29853.1"/>
    <property type="molecule type" value="Genomic_DNA"/>
</dbReference>
<dbReference type="Gene3D" id="3.20.20.140">
    <property type="entry name" value="Metal-dependent hydrolases"/>
    <property type="match status" value="1"/>
</dbReference>
<keyword evidence="10" id="KW-1185">Reference proteome</keyword>
<gene>
    <name evidence="9" type="ordered locus">SpiGrapes_2066</name>
</gene>
<dbReference type="InterPro" id="IPR004805">
    <property type="entry name" value="DnaE2/DnaE/PolC"/>
</dbReference>
<comment type="catalytic activity">
    <reaction evidence="7">
        <text>DNA(n) + a 2'-deoxyribonucleoside 5'-triphosphate = DNA(n+1) + diphosphate</text>
        <dbReference type="Rhea" id="RHEA:22508"/>
        <dbReference type="Rhea" id="RHEA-COMP:17339"/>
        <dbReference type="Rhea" id="RHEA-COMP:17340"/>
        <dbReference type="ChEBI" id="CHEBI:33019"/>
        <dbReference type="ChEBI" id="CHEBI:61560"/>
        <dbReference type="ChEBI" id="CHEBI:173112"/>
        <dbReference type="EC" id="2.7.7.7"/>
    </reaction>
</comment>
<dbReference type="InterPro" id="IPR004013">
    <property type="entry name" value="PHP_dom"/>
</dbReference>
<evidence type="ECO:0000256" key="5">
    <source>
        <dbReference type="ARBA" id="ARBA00022705"/>
    </source>
</evidence>
<dbReference type="NCBIfam" id="TIGR00594">
    <property type="entry name" value="polc"/>
    <property type="match status" value="1"/>
</dbReference>
<evidence type="ECO:0000313" key="10">
    <source>
        <dbReference type="Proteomes" id="UP000005632"/>
    </source>
</evidence>
<dbReference type="Pfam" id="PF07733">
    <property type="entry name" value="DNA_pol3_alpha"/>
    <property type="match status" value="1"/>
</dbReference>
<dbReference type="PANTHER" id="PTHR32294:SF0">
    <property type="entry name" value="DNA POLYMERASE III SUBUNIT ALPHA"/>
    <property type="match status" value="1"/>
</dbReference>
<dbReference type="CDD" id="cd04485">
    <property type="entry name" value="DnaE_OBF"/>
    <property type="match status" value="1"/>
</dbReference>
<keyword evidence="6 9" id="KW-0239">DNA-directed DNA polymerase</keyword>
<dbReference type="STRING" id="158190.SpiGrapes_2066"/>
<organism evidence="9 10">
    <name type="scientific">Sphaerochaeta pleomorpha (strain ATCC BAA-1885 / DSM 22778 / Grapes)</name>
    <dbReference type="NCBI Taxonomy" id="158190"/>
    <lineage>
        <taxon>Bacteria</taxon>
        <taxon>Pseudomonadati</taxon>
        <taxon>Spirochaetota</taxon>
        <taxon>Spirochaetia</taxon>
        <taxon>Spirochaetales</taxon>
        <taxon>Sphaerochaetaceae</taxon>
        <taxon>Sphaerochaeta</taxon>
    </lineage>
</organism>
<dbReference type="GO" id="GO:0008408">
    <property type="term" value="F:3'-5' exonuclease activity"/>
    <property type="evidence" value="ECO:0007669"/>
    <property type="project" value="InterPro"/>
</dbReference>
<evidence type="ECO:0000256" key="3">
    <source>
        <dbReference type="ARBA" id="ARBA00022679"/>
    </source>
</evidence>
<dbReference type="EC" id="2.7.7.7" evidence="1"/>
<evidence type="ECO:0000256" key="4">
    <source>
        <dbReference type="ARBA" id="ARBA00022695"/>
    </source>
</evidence>
<accession>G8QR05</accession>
<reference evidence="9 10" key="1">
    <citation type="submission" date="2011-11" db="EMBL/GenBank/DDBJ databases">
        <title>Complete sequence of Spirochaeta sp. grapes.</title>
        <authorList>
            <consortium name="US DOE Joint Genome Institute"/>
            <person name="Lucas S."/>
            <person name="Han J."/>
            <person name="Lapidus A."/>
            <person name="Cheng J.-F."/>
            <person name="Goodwin L."/>
            <person name="Pitluck S."/>
            <person name="Peters L."/>
            <person name="Ovchinnikova G."/>
            <person name="Munk A.C."/>
            <person name="Detter J.C."/>
            <person name="Han C."/>
            <person name="Tapia R."/>
            <person name="Land M."/>
            <person name="Hauser L."/>
            <person name="Kyrpides N."/>
            <person name="Ivanova N."/>
            <person name="Pagani I."/>
            <person name="Ritalahtilisa K."/>
            <person name="Loeffler F."/>
            <person name="Woyke T."/>
        </authorList>
    </citation>
    <scope>NUCLEOTIDE SEQUENCE [LARGE SCALE GENOMIC DNA]</scope>
    <source>
        <strain evidence="10">ATCC BAA-1885 / DSM 22778 / Grapes</strain>
    </source>
</reference>
<evidence type="ECO:0000256" key="1">
    <source>
        <dbReference type="ARBA" id="ARBA00012417"/>
    </source>
</evidence>
<dbReference type="AlphaFoldDB" id="G8QR05"/>
<keyword evidence="4" id="KW-0548">Nucleotidyltransferase</keyword>
<protein>
    <recommendedName>
        <fullName evidence="2">DNA polymerase III subunit alpha</fullName>
        <ecNumber evidence="1">2.7.7.7</ecNumber>
    </recommendedName>
</protein>
<sequence>MEVTDTQIPEGGFVHLHNHTDFSLLDGAASIPKYMAKAKEMGMTSLAITDHGNMFGALRFYNAAREAGINPILGCEFYCNPSSRTEKPAPGGKKTHQYHLILLAMNEKGYHNLMELNSIAYTEGFYFKPRIDDELLKSHNEGLICLSACLGGEILQLLLKGQYEEAKERALWFSTVFDDDRYFIEMQDHNLPEQKQTNPLLKKLSEETGIPLVCTNDIHYIEQSDANAQDLLLCIGTNSKKNDPDRMRFPNSEFYMKTPQEMEKIFSWCPEALANTNRIAKRCNLEINFPGPLLPEFEVPEGFTDPAQYLTYLSNEGLKERYKVITPELQQRLDYELGIIIKMKFEGYFLIVRDYIYWAKTHDIPVGPGRGSGAGSLVAYSISITDVDPIKFNLLFERFLNPERVSMPDFDIDFCFERRQEVITYVTEHYGTDRVAQIATFGTLKAKAVVKDVARVLDIPFDESNNICKLIPDEPKMNLTKAFEQNKELGELEARGGLYAELFDVARRLEGLNRHTSTHAAGVVIGKEKLINYVPLYRDAKTGAISTQYTMDLIEECGLVKMDFLGLKTLTLLKHTEDLVKKKHPDFTMENLDEQDPKTFAMLCKGDSTAVFQFESTGMQNILREAQPSNLEDLVALNALYRPGPMAYIPQFVACKLGKQPITYANPELENELKTTYGVIVYQEQVMKVAQIIAGYSLGGADILRRIMGKKKVAALEKEKVKFIEGAKALGRTEKHAAEIFEMLEPFAGYGFNKSHAVAYSVVAYQTAYMKANYPAEFLAANLTNEMGSPDKFTEYLQVAKDMGLEIMPPSVNYSDKHFSVVEGKIVYGLAGIKNVGEAVVESFVKEREKNGPFKDFLDFLMRIEAKAANSKLLESLIKAGAFDTMGVNRPTLLENVSDAVTYVQKRKEANAFGQISLFDEEQEAEMDTFTMRPMEDWELKEKLETEKELLGFYISGHPMDAFKQAIKERVTVNTSKPEQLPFGKNTNIIAMVTGLRPYTTKKGSIMCFLQLTDLNATFDATLFPKSYEQFKDTLHVDGIYGFSGKFDNSRGIEKVSYLIDQVYTDPNELAPVAVSSCHIEMEKSFCTNEHITELRDICLSFGGLCSLELIIKNSEDLTKSSITCGREFAVRFCEDFIREVRKIPAVQNIWFD</sequence>
<dbReference type="NCBIfam" id="NF004226">
    <property type="entry name" value="PRK05673.1"/>
    <property type="match status" value="1"/>
</dbReference>
<dbReference type="Proteomes" id="UP000005632">
    <property type="component" value="Chromosome"/>
</dbReference>
<dbReference type="InterPro" id="IPR029460">
    <property type="entry name" value="DNAPol_HHH"/>
</dbReference>
<feature type="domain" description="Polymerase/histidinol phosphatase N-terminal" evidence="8">
    <location>
        <begin position="14"/>
        <end position="81"/>
    </location>
</feature>
<evidence type="ECO:0000256" key="6">
    <source>
        <dbReference type="ARBA" id="ARBA00022932"/>
    </source>
</evidence>
<evidence type="ECO:0000256" key="7">
    <source>
        <dbReference type="ARBA" id="ARBA00049244"/>
    </source>
</evidence>
<name>G8QR05_SPHPG</name>
<dbReference type="Pfam" id="PF17657">
    <property type="entry name" value="DNA_pol3_finger"/>
    <property type="match status" value="1"/>
</dbReference>
<dbReference type="InterPro" id="IPR011708">
    <property type="entry name" value="DNA_pol3_alpha_NTPase_dom"/>
</dbReference>
<dbReference type="OrthoDB" id="9803237at2"/>
<dbReference type="Pfam" id="PF02811">
    <property type="entry name" value="PHP"/>
    <property type="match status" value="1"/>
</dbReference>
<dbReference type="SUPFAM" id="SSF89550">
    <property type="entry name" value="PHP domain-like"/>
    <property type="match status" value="1"/>
</dbReference>
<evidence type="ECO:0000313" key="9">
    <source>
        <dbReference type="EMBL" id="AEV29853.1"/>
    </source>
</evidence>
<dbReference type="eggNOG" id="COG0587">
    <property type="taxonomic scope" value="Bacteria"/>
</dbReference>
<dbReference type="GO" id="GO:0003887">
    <property type="term" value="F:DNA-directed DNA polymerase activity"/>
    <property type="evidence" value="ECO:0007669"/>
    <property type="project" value="UniProtKB-KW"/>
</dbReference>
<dbReference type="KEGG" id="sgp:SpiGrapes_2066"/>
<dbReference type="PANTHER" id="PTHR32294">
    <property type="entry name" value="DNA POLYMERASE III SUBUNIT ALPHA"/>
    <property type="match status" value="1"/>
</dbReference>
<dbReference type="HOGENOM" id="CLU_001600_0_0_12"/>
<dbReference type="InterPro" id="IPR016195">
    <property type="entry name" value="Pol/histidinol_Pase-like"/>
</dbReference>
<dbReference type="Gene3D" id="1.10.150.870">
    <property type="match status" value="1"/>
</dbReference>
<proteinExistence type="predicted"/>
<dbReference type="Pfam" id="PF14579">
    <property type="entry name" value="HHH_6"/>
    <property type="match status" value="1"/>
</dbReference>
<dbReference type="RefSeq" id="WP_014270694.1">
    <property type="nucleotide sequence ID" value="NC_016633.1"/>
</dbReference>
<evidence type="ECO:0000259" key="8">
    <source>
        <dbReference type="SMART" id="SM00481"/>
    </source>
</evidence>
<dbReference type="GO" id="GO:0006260">
    <property type="term" value="P:DNA replication"/>
    <property type="evidence" value="ECO:0007669"/>
    <property type="project" value="UniProtKB-KW"/>
</dbReference>
<dbReference type="CDD" id="cd12113">
    <property type="entry name" value="PHP_PolIIIA_DnaE3"/>
    <property type="match status" value="1"/>
</dbReference>
<evidence type="ECO:0000256" key="2">
    <source>
        <dbReference type="ARBA" id="ARBA00019114"/>
    </source>
</evidence>
<keyword evidence="3" id="KW-0808">Transferase</keyword>
<dbReference type="InterPro" id="IPR040982">
    <property type="entry name" value="DNA_pol3_finger"/>
</dbReference>
<dbReference type="SMART" id="SM00481">
    <property type="entry name" value="POLIIIAc"/>
    <property type="match status" value="1"/>
</dbReference>
<keyword evidence="5" id="KW-0235">DNA replication</keyword>